<keyword evidence="1" id="KW-0472">Membrane</keyword>
<reference evidence="2" key="2">
    <citation type="submission" date="2020-07" db="EMBL/GenBank/DDBJ databases">
        <authorList>
            <person name="Vera ALvarez R."/>
            <person name="Arias-Moreno D.M."/>
            <person name="Jimenez-Jacinto V."/>
            <person name="Jimenez-Bremont J.F."/>
            <person name="Swaminathan K."/>
            <person name="Moose S.P."/>
            <person name="Guerrero-Gonzalez M.L."/>
            <person name="Marino-Ramirez L."/>
            <person name="Landsman D."/>
            <person name="Rodriguez-Kessler M."/>
            <person name="Delgado-Sanchez P."/>
        </authorList>
    </citation>
    <scope>NUCLEOTIDE SEQUENCE</scope>
    <source>
        <tissue evidence="2">Cladode</tissue>
    </source>
</reference>
<name>A0A7C9DUH7_OPUST</name>
<proteinExistence type="predicted"/>
<dbReference type="EMBL" id="GISG01170624">
    <property type="protein sequence ID" value="MBA4651582.1"/>
    <property type="molecule type" value="Transcribed_RNA"/>
</dbReference>
<accession>A0A7C9DUH7</accession>
<protein>
    <submittedName>
        <fullName evidence="2">Uncharacterized protein</fullName>
    </submittedName>
</protein>
<evidence type="ECO:0000313" key="2">
    <source>
        <dbReference type="EMBL" id="MBA4651582.1"/>
    </source>
</evidence>
<reference evidence="2" key="1">
    <citation type="journal article" date="2013" name="J. Plant Res.">
        <title>Effect of fungi and light on seed germination of three Opuntia species from semiarid lands of central Mexico.</title>
        <authorList>
            <person name="Delgado-Sanchez P."/>
            <person name="Jimenez-Bremont J.F."/>
            <person name="Guerrero-Gonzalez Mde L."/>
            <person name="Flores J."/>
        </authorList>
    </citation>
    <scope>NUCLEOTIDE SEQUENCE</scope>
    <source>
        <tissue evidence="2">Cladode</tissue>
    </source>
</reference>
<keyword evidence="1" id="KW-1133">Transmembrane helix</keyword>
<sequence>MPFHLFSSIKISYISIALHLNLSVTLIVLNPFFSSVLFFTTIFSATASTAVFWVSPPAAAVGSGVFGVTFSSLQGPPLAMASTYPLTFSKITLLPFSQNTSFILFPTSPSSLTVILTSGSSPAFSSAMYGISTIPSVLIMVLPESSFCSASHETERESSYPGMILPLRMLTYASPSSFSRVLVRIKRLPSSPETMGRSERESVK</sequence>
<organism evidence="2">
    <name type="scientific">Opuntia streptacantha</name>
    <name type="common">Prickly pear cactus</name>
    <name type="synonym">Opuntia cardona</name>
    <dbReference type="NCBI Taxonomy" id="393608"/>
    <lineage>
        <taxon>Eukaryota</taxon>
        <taxon>Viridiplantae</taxon>
        <taxon>Streptophyta</taxon>
        <taxon>Embryophyta</taxon>
        <taxon>Tracheophyta</taxon>
        <taxon>Spermatophyta</taxon>
        <taxon>Magnoliopsida</taxon>
        <taxon>eudicotyledons</taxon>
        <taxon>Gunneridae</taxon>
        <taxon>Pentapetalae</taxon>
        <taxon>Caryophyllales</taxon>
        <taxon>Cactineae</taxon>
        <taxon>Cactaceae</taxon>
        <taxon>Opuntioideae</taxon>
        <taxon>Opuntia</taxon>
    </lineage>
</organism>
<keyword evidence="1" id="KW-0812">Transmembrane</keyword>
<evidence type="ECO:0000256" key="1">
    <source>
        <dbReference type="SAM" id="Phobius"/>
    </source>
</evidence>
<feature type="transmembrane region" description="Helical" evidence="1">
    <location>
        <begin position="12"/>
        <end position="29"/>
    </location>
</feature>
<dbReference type="AlphaFoldDB" id="A0A7C9DUH7"/>